<gene>
    <name evidence="1" type="ORF">ANTHELSMS3_02476</name>
    <name evidence="2" type="ORF">ANTHELSMS3_04492</name>
</gene>
<keyword evidence="3" id="KW-1185">Reference proteome</keyword>
<organism evidence="1 3">
    <name type="scientific">Antarctobacter heliothermus</name>
    <dbReference type="NCBI Taxonomy" id="74033"/>
    <lineage>
        <taxon>Bacteria</taxon>
        <taxon>Pseudomonadati</taxon>
        <taxon>Pseudomonadota</taxon>
        <taxon>Alphaproteobacteria</taxon>
        <taxon>Rhodobacterales</taxon>
        <taxon>Roseobacteraceae</taxon>
        <taxon>Antarctobacter</taxon>
    </lineage>
</organism>
<dbReference type="AlphaFoldDB" id="A0A222E4S7"/>
<dbReference type="EMBL" id="CP022540">
    <property type="protein sequence ID" value="ASP23092.1"/>
    <property type="molecule type" value="Genomic_DNA"/>
</dbReference>
<evidence type="ECO:0000313" key="3">
    <source>
        <dbReference type="Proteomes" id="UP000203589"/>
    </source>
</evidence>
<dbReference type="KEGG" id="aht:ANTHELSMS3_02476"/>
<name>A0A222E4S7_9RHOB</name>
<dbReference type="Proteomes" id="UP000203589">
    <property type="component" value="Chromosome"/>
</dbReference>
<protein>
    <submittedName>
        <fullName evidence="1">Uncharacterized protein</fullName>
    </submittedName>
</protein>
<reference evidence="1 3" key="1">
    <citation type="submission" date="2017-07" db="EMBL/GenBank/DDBJ databases">
        <title>Genome Sequence of Antarctobacter heliothermus Strain SMS3 Isolated from a culture of the Diatom Skeletonema marinoi.</title>
        <authorList>
            <person name="Topel M."/>
            <person name="Pinder M.I.M."/>
            <person name="Johansson O.N."/>
            <person name="Kourtchenko O."/>
            <person name="Godhe A."/>
            <person name="Clarke A.K."/>
        </authorList>
    </citation>
    <scope>NUCLEOTIDE SEQUENCE [LARGE SCALE GENOMIC DNA]</scope>
    <source>
        <strain evidence="1 3">SMS3</strain>
    </source>
</reference>
<evidence type="ECO:0000313" key="2">
    <source>
        <dbReference type="EMBL" id="ASP23092.1"/>
    </source>
</evidence>
<dbReference type="KEGG" id="aht:ANTHELSMS3_04492"/>
<accession>A0A222E4S7</accession>
<sequence>MAVTNTAPDLIRNLIRGLHLSRREVPGQARDAGLLT</sequence>
<evidence type="ECO:0000313" key="1">
    <source>
        <dbReference type="EMBL" id="ASP21140.1"/>
    </source>
</evidence>
<proteinExistence type="predicted"/>
<dbReference type="EMBL" id="CP022540">
    <property type="protein sequence ID" value="ASP21140.1"/>
    <property type="molecule type" value="Genomic_DNA"/>
</dbReference>